<feature type="region of interest" description="Disordered" evidence="1">
    <location>
        <begin position="20"/>
        <end position="39"/>
    </location>
</feature>
<organism evidence="2 3">
    <name type="scientific">Macrostomum lignano</name>
    <dbReference type="NCBI Taxonomy" id="282301"/>
    <lineage>
        <taxon>Eukaryota</taxon>
        <taxon>Metazoa</taxon>
        <taxon>Spiralia</taxon>
        <taxon>Lophotrochozoa</taxon>
        <taxon>Platyhelminthes</taxon>
        <taxon>Rhabditophora</taxon>
        <taxon>Macrostomorpha</taxon>
        <taxon>Macrostomida</taxon>
        <taxon>Macrostomidae</taxon>
        <taxon>Macrostomum</taxon>
    </lineage>
</organism>
<dbReference type="AlphaFoldDB" id="A0A1I8JPN2"/>
<protein>
    <submittedName>
        <fullName evidence="3">MADF domain-containing protein</fullName>
    </submittedName>
</protein>
<feature type="region of interest" description="Disordered" evidence="1">
    <location>
        <begin position="615"/>
        <end position="651"/>
    </location>
</feature>
<dbReference type="Proteomes" id="UP000095280">
    <property type="component" value="Unplaced"/>
</dbReference>
<feature type="region of interest" description="Disordered" evidence="1">
    <location>
        <begin position="782"/>
        <end position="824"/>
    </location>
</feature>
<keyword evidence="2" id="KW-1185">Reference proteome</keyword>
<accession>A0A1I8JPN2</accession>
<feature type="compositionally biased region" description="Low complexity" evidence="1">
    <location>
        <begin position="20"/>
        <end position="36"/>
    </location>
</feature>
<proteinExistence type="predicted"/>
<evidence type="ECO:0000313" key="2">
    <source>
        <dbReference type="Proteomes" id="UP000095280"/>
    </source>
</evidence>
<name>A0A1I8JPN2_9PLAT</name>
<evidence type="ECO:0000313" key="3">
    <source>
        <dbReference type="WBParaSite" id="snap_masked-unitig_28371-processed-gene-0.1-mRNA-1"/>
    </source>
</evidence>
<reference evidence="3" key="1">
    <citation type="submission" date="2016-11" db="UniProtKB">
        <authorList>
            <consortium name="WormBaseParasite"/>
        </authorList>
    </citation>
    <scope>IDENTIFICATION</scope>
</reference>
<dbReference type="WBParaSite" id="snap_masked-unitig_28371-processed-gene-0.1-mRNA-1">
    <property type="protein sequence ID" value="snap_masked-unitig_28371-processed-gene-0.1-mRNA-1"/>
    <property type="gene ID" value="snap_masked-unitig_28371-processed-gene-0.1"/>
</dbReference>
<sequence length="842" mass="92399">CVEVQKQCLEARTPQLAVDARGAAGAGTPPGRPWTRCSADDTGQKLRQIVDCRADKICGQNGMSARTGVRARLRPSGMQPQRQENVELSSQCARHVTPEQRVVLRMCGRGWQGGRVGLDDGACPDCRAMRVTRPSGAMCAFSVRVRDRVLRPYLEGSSLRTRIFVAHFANPAAPFQPPYRSTGWYSSRVRPEAMSARRSRLCRPALNFQAVPALSKNTVKLRQLQGVAVGTGSEPSGVQRGRMRHLVKLKWPEAQRGGADDAARWQLELAQGLRMPVAVENMRRLTPRAARACCRRTFARLQQEAEILPWCLPAVRPLPTNGCGPIGKRRCALQVLEGAELRVLRRRLSGSTVSRRVGTAAAASGFERLPRTAGRQLRETYKLPFKRLASPAPRSTPHHRSSNVSKRPLTDARQMPVDKYRQNCVGFGPREWPCMTARCPETDFDAISCRQTVKAADFHAPVFHGFDSAFIWSLRFSPWALTPKPYATKERRDRYRRELQELSKRLEASAGIVRDGLLKKFEALEGCIRHRVATGLAAAWQQKEGGGVMENDGSDKGWGCTPRRFTAATSNSNVLEVNCGSRTGRVRASRRDCADIRYPALGLEALEDARQRKQRALTPVAKVHDAESSQRSPKAMADPPPSSGVSSQASVGTPARAAAAASVRFDLATLTIKQQPEPIATDSVRFDPCRQPPEQPPAASVRFDPADSPPRASRRLNPARKEPALNSRPQAARKATSVGDSEEHPLASDALLNEPPRSELHPAFPSLPNSRLARLGLPASVSRRAGEAANESVSIVDPNCRYRNGGPATDEPETPTSSADDPAVEDRIRDLAISFGQRCGYD</sequence>
<feature type="region of interest" description="Disordered" evidence="1">
    <location>
        <begin position="678"/>
        <end position="770"/>
    </location>
</feature>
<feature type="region of interest" description="Disordered" evidence="1">
    <location>
        <begin position="388"/>
        <end position="415"/>
    </location>
</feature>
<evidence type="ECO:0000256" key="1">
    <source>
        <dbReference type="SAM" id="MobiDB-lite"/>
    </source>
</evidence>